<dbReference type="Pfam" id="PF07332">
    <property type="entry name" value="Phage_holin_3_6"/>
    <property type="match status" value="1"/>
</dbReference>
<dbReference type="InterPro" id="IPR009937">
    <property type="entry name" value="Phage_holin_3_6"/>
</dbReference>
<proteinExistence type="predicted"/>
<gene>
    <name evidence="2" type="ORF">FYJ63_01160</name>
</gene>
<dbReference type="Proteomes" id="UP000442535">
    <property type="component" value="Unassembled WGS sequence"/>
</dbReference>
<organism evidence="2 3">
    <name type="scientific">Mobiluncus porci</name>
    <dbReference type="NCBI Taxonomy" id="2652278"/>
    <lineage>
        <taxon>Bacteria</taxon>
        <taxon>Bacillati</taxon>
        <taxon>Actinomycetota</taxon>
        <taxon>Actinomycetes</taxon>
        <taxon>Actinomycetales</taxon>
        <taxon>Actinomycetaceae</taxon>
        <taxon>Mobiluncus</taxon>
    </lineage>
</organism>
<name>A0A7K0K0B6_9ACTO</name>
<sequence length="139" mass="14534">MSDDQKATMGMLFSRFSAQISTLFRAEIALAKSQAKESGKRFGLAAGLFAVAGVLALFMLGWLIQAMFFGWLALTGANWGAALLTALVLLVITGILAGAGIASVKKAQEHIPDPASGVKTDVGIIKSAIKSQPEGETHE</sequence>
<protein>
    <submittedName>
        <fullName evidence="2">Phage holin family protein</fullName>
    </submittedName>
</protein>
<dbReference type="AlphaFoldDB" id="A0A7K0K0B6"/>
<feature type="transmembrane region" description="Helical" evidence="1">
    <location>
        <begin position="79"/>
        <end position="102"/>
    </location>
</feature>
<keyword evidence="1" id="KW-0472">Membrane</keyword>
<keyword evidence="1" id="KW-0812">Transmembrane</keyword>
<dbReference type="EMBL" id="VUMY01000002">
    <property type="protein sequence ID" value="MST48874.1"/>
    <property type="molecule type" value="Genomic_DNA"/>
</dbReference>
<comment type="caution">
    <text evidence="2">The sequence shown here is derived from an EMBL/GenBank/DDBJ whole genome shotgun (WGS) entry which is preliminary data.</text>
</comment>
<feature type="transmembrane region" description="Helical" evidence="1">
    <location>
        <begin position="42"/>
        <end position="73"/>
    </location>
</feature>
<evidence type="ECO:0000256" key="1">
    <source>
        <dbReference type="SAM" id="Phobius"/>
    </source>
</evidence>
<dbReference type="RefSeq" id="WP_154542982.1">
    <property type="nucleotide sequence ID" value="NZ_JAQYQY010000033.1"/>
</dbReference>
<keyword evidence="3" id="KW-1185">Reference proteome</keyword>
<reference evidence="2 3" key="1">
    <citation type="submission" date="2019-08" db="EMBL/GenBank/DDBJ databases">
        <title>In-depth cultivation of the pig gut microbiome towards novel bacterial diversity and tailored functional studies.</title>
        <authorList>
            <person name="Wylensek D."/>
            <person name="Hitch T.C.A."/>
            <person name="Clavel T."/>
        </authorList>
    </citation>
    <scope>NUCLEOTIDE SEQUENCE [LARGE SCALE GENOMIC DNA]</scope>
    <source>
        <strain evidence="2 3">RF-GAM-744-WT-7</strain>
    </source>
</reference>
<keyword evidence="1" id="KW-1133">Transmembrane helix</keyword>
<evidence type="ECO:0000313" key="2">
    <source>
        <dbReference type="EMBL" id="MST48874.1"/>
    </source>
</evidence>
<accession>A0A7K0K0B6</accession>
<evidence type="ECO:0000313" key="3">
    <source>
        <dbReference type="Proteomes" id="UP000442535"/>
    </source>
</evidence>